<comment type="caution">
    <text evidence="2">The sequence shown here is derived from an EMBL/GenBank/DDBJ whole genome shotgun (WGS) entry which is preliminary data.</text>
</comment>
<organism evidence="2 3">
    <name type="scientific">Datura stramonium</name>
    <name type="common">Jimsonweed</name>
    <name type="synonym">Common thornapple</name>
    <dbReference type="NCBI Taxonomy" id="4076"/>
    <lineage>
        <taxon>Eukaryota</taxon>
        <taxon>Viridiplantae</taxon>
        <taxon>Streptophyta</taxon>
        <taxon>Embryophyta</taxon>
        <taxon>Tracheophyta</taxon>
        <taxon>Spermatophyta</taxon>
        <taxon>Magnoliopsida</taxon>
        <taxon>eudicotyledons</taxon>
        <taxon>Gunneridae</taxon>
        <taxon>Pentapetalae</taxon>
        <taxon>asterids</taxon>
        <taxon>lamiids</taxon>
        <taxon>Solanales</taxon>
        <taxon>Solanaceae</taxon>
        <taxon>Solanoideae</taxon>
        <taxon>Datureae</taxon>
        <taxon>Datura</taxon>
    </lineage>
</organism>
<evidence type="ECO:0000256" key="1">
    <source>
        <dbReference type="SAM" id="MobiDB-lite"/>
    </source>
</evidence>
<feature type="non-terminal residue" evidence="2">
    <location>
        <position position="1"/>
    </location>
</feature>
<dbReference type="Proteomes" id="UP000823775">
    <property type="component" value="Unassembled WGS sequence"/>
</dbReference>
<evidence type="ECO:0000313" key="2">
    <source>
        <dbReference type="EMBL" id="MCE3217008.1"/>
    </source>
</evidence>
<reference evidence="2 3" key="1">
    <citation type="journal article" date="2021" name="BMC Genomics">
        <title>Datura genome reveals duplications of psychoactive alkaloid biosynthetic genes and high mutation rate following tissue culture.</title>
        <authorList>
            <person name="Rajewski A."/>
            <person name="Carter-House D."/>
            <person name="Stajich J."/>
            <person name="Litt A."/>
        </authorList>
    </citation>
    <scope>NUCLEOTIDE SEQUENCE [LARGE SCALE GENOMIC DNA]</scope>
    <source>
        <strain evidence="2">AR-01</strain>
    </source>
</reference>
<gene>
    <name evidence="2" type="ORF">HAX54_010020</name>
</gene>
<dbReference type="EMBL" id="JACEIK010015461">
    <property type="protein sequence ID" value="MCE3217008.1"/>
    <property type="molecule type" value="Genomic_DNA"/>
</dbReference>
<proteinExistence type="predicted"/>
<feature type="compositionally biased region" description="Basic and acidic residues" evidence="1">
    <location>
        <begin position="15"/>
        <end position="27"/>
    </location>
</feature>
<accession>A0ABS8WY64</accession>
<keyword evidence="3" id="KW-1185">Reference proteome</keyword>
<sequence>PGDATLILSRNSMPTRDDRDPNETKMRGTVDHDINEEEVDYQPKVVDKPMDMAHVKGLEVLQERKLITVECHLWDDN</sequence>
<protein>
    <submittedName>
        <fullName evidence="2">Uncharacterized protein</fullName>
    </submittedName>
</protein>
<feature type="region of interest" description="Disordered" evidence="1">
    <location>
        <begin position="1"/>
        <end position="27"/>
    </location>
</feature>
<evidence type="ECO:0000313" key="3">
    <source>
        <dbReference type="Proteomes" id="UP000823775"/>
    </source>
</evidence>
<name>A0ABS8WY64_DATST</name>